<feature type="compositionally biased region" description="Low complexity" evidence="1">
    <location>
        <begin position="302"/>
        <end position="314"/>
    </location>
</feature>
<sequence>MLKSENRSGNMVEPIGWASMRSSLHYRTVFPEMPDVGTHQTLHKNLSKRLQPRDMIAFNQNNIDMARRILHRQRVALRLYSGSRLSLKGSTAHQTSARLHRQPLRQYTCPDGFNRENSETFSNMRSEGSTLLTEASLYGPPGTREGARDHFHGGRGMSPIPGSARSMFSDHNALPHDPEKAPDSRGYVVKLKRPIVYKKKYTESEVQNIVRRLTDYDPLTHPAESRGQVRERPAVVAQVPRQSMVQIKKCSAEEVQQIVERLYTYDNNRWPAESKARLQIHSGRPRQIQTAPAGQMKKQEDPATAPSSLAPSSAGHHRPSLQPIEEGAVTDEGSHSKHPSVSEDPDIDTRSKADTNVSESEKASKL</sequence>
<feature type="region of interest" description="Disordered" evidence="1">
    <location>
        <begin position="276"/>
        <end position="366"/>
    </location>
</feature>
<dbReference type="EMBL" id="CP111021">
    <property type="protein sequence ID" value="WAR17954.1"/>
    <property type="molecule type" value="Genomic_DNA"/>
</dbReference>
<evidence type="ECO:0000256" key="1">
    <source>
        <dbReference type="SAM" id="MobiDB-lite"/>
    </source>
</evidence>
<reference evidence="2" key="1">
    <citation type="submission" date="2022-11" db="EMBL/GenBank/DDBJ databases">
        <title>Centuries of genome instability and evolution in soft-shell clam transmissible cancer (bioRxiv).</title>
        <authorList>
            <person name="Hart S.F.M."/>
            <person name="Yonemitsu M.A."/>
            <person name="Giersch R.M."/>
            <person name="Beal B.F."/>
            <person name="Arriagada G."/>
            <person name="Davis B.W."/>
            <person name="Ostrander E.A."/>
            <person name="Goff S.P."/>
            <person name="Metzger M.J."/>
        </authorList>
    </citation>
    <scope>NUCLEOTIDE SEQUENCE</scope>
    <source>
        <strain evidence="2">MELC-2E11</strain>
        <tissue evidence="2">Siphon/mantle</tissue>
    </source>
</reference>
<evidence type="ECO:0000313" key="2">
    <source>
        <dbReference type="EMBL" id="WAR17954.1"/>
    </source>
</evidence>
<feature type="compositionally biased region" description="Basic and acidic residues" evidence="1">
    <location>
        <begin position="347"/>
        <end position="366"/>
    </location>
</feature>
<keyword evidence="3" id="KW-1185">Reference proteome</keyword>
<evidence type="ECO:0000313" key="3">
    <source>
        <dbReference type="Proteomes" id="UP001164746"/>
    </source>
</evidence>
<organism evidence="2 3">
    <name type="scientific">Mya arenaria</name>
    <name type="common">Soft-shell clam</name>
    <dbReference type="NCBI Taxonomy" id="6604"/>
    <lineage>
        <taxon>Eukaryota</taxon>
        <taxon>Metazoa</taxon>
        <taxon>Spiralia</taxon>
        <taxon>Lophotrochozoa</taxon>
        <taxon>Mollusca</taxon>
        <taxon>Bivalvia</taxon>
        <taxon>Autobranchia</taxon>
        <taxon>Heteroconchia</taxon>
        <taxon>Euheterodonta</taxon>
        <taxon>Imparidentia</taxon>
        <taxon>Neoheterodontei</taxon>
        <taxon>Myida</taxon>
        <taxon>Myoidea</taxon>
        <taxon>Myidae</taxon>
        <taxon>Mya</taxon>
    </lineage>
</organism>
<proteinExistence type="predicted"/>
<name>A0ABY7F9C2_MYAAR</name>
<gene>
    <name evidence="2" type="ORF">MAR_032548</name>
</gene>
<accession>A0ABY7F9C2</accession>
<protein>
    <submittedName>
        <fullName evidence="2">Uncharacterized protein</fullName>
    </submittedName>
</protein>
<dbReference type="Proteomes" id="UP001164746">
    <property type="component" value="Chromosome 10"/>
</dbReference>